<dbReference type="CDD" id="cd01446">
    <property type="entry name" value="DSP_MapKP"/>
    <property type="match status" value="1"/>
</dbReference>
<dbReference type="GO" id="GO:0005829">
    <property type="term" value="C:cytosol"/>
    <property type="evidence" value="ECO:0007669"/>
    <property type="project" value="TreeGrafter"/>
</dbReference>
<keyword evidence="10" id="KW-1185">Reference proteome</keyword>
<dbReference type="Pfam" id="PF00581">
    <property type="entry name" value="Rhodanese"/>
    <property type="match status" value="1"/>
</dbReference>
<proteinExistence type="inferred from homology"/>
<dbReference type="InterPro" id="IPR000340">
    <property type="entry name" value="Dual-sp_phosphatase_cat-dom"/>
</dbReference>
<dbReference type="GO" id="GO:0033550">
    <property type="term" value="F:MAP kinase tyrosine phosphatase activity"/>
    <property type="evidence" value="ECO:0007669"/>
    <property type="project" value="TreeGrafter"/>
</dbReference>
<keyword evidence="4" id="KW-0904">Protein phosphatase</keyword>
<evidence type="ECO:0000259" key="8">
    <source>
        <dbReference type="PROSITE" id="PS50206"/>
    </source>
</evidence>
<feature type="domain" description="Tyrosine specific protein phosphatases" evidence="7">
    <location>
        <begin position="250"/>
        <end position="307"/>
    </location>
</feature>
<dbReference type="SUPFAM" id="SSF52821">
    <property type="entry name" value="Rhodanese/Cell cycle control phosphatase"/>
    <property type="match status" value="1"/>
</dbReference>
<dbReference type="Pfam" id="PF00782">
    <property type="entry name" value="DSPc"/>
    <property type="match status" value="1"/>
</dbReference>
<evidence type="ECO:0000256" key="3">
    <source>
        <dbReference type="ARBA" id="ARBA00022801"/>
    </source>
</evidence>
<organism evidence="9 10">
    <name type="scientific">Diatraea saccharalis</name>
    <name type="common">sugarcane borer</name>
    <dbReference type="NCBI Taxonomy" id="40085"/>
    <lineage>
        <taxon>Eukaryota</taxon>
        <taxon>Metazoa</taxon>
        <taxon>Ecdysozoa</taxon>
        <taxon>Arthropoda</taxon>
        <taxon>Hexapoda</taxon>
        <taxon>Insecta</taxon>
        <taxon>Pterygota</taxon>
        <taxon>Neoptera</taxon>
        <taxon>Endopterygota</taxon>
        <taxon>Lepidoptera</taxon>
        <taxon>Glossata</taxon>
        <taxon>Ditrysia</taxon>
        <taxon>Pyraloidea</taxon>
        <taxon>Crambidae</taxon>
        <taxon>Crambinae</taxon>
        <taxon>Diatraea</taxon>
    </lineage>
</organism>
<sequence length="411" mass="44475">MPTDSECDCDLVSKEWLLAKLRSDERDTILIDCRGSNDYAVSHIRSAVNFSIPSIMLRRLAAGKIELASTVQCKELKAKIAQCRTRGIFVLYGDGTSKDPDSIHGILLKRLKQDGVNVVCLEGDFEDFHCSYPEWCSEAGALHVPHLPLMGLRSLRISGSGCEEALSSGSSSECDESHAHVPQEFPIEILPNLYLGNSTNSEDCDALARHNIKYVLNVTPDLPNTFEAEGCGINYLKIPIADHWSQNLAVHFPQAIRFIEEAMSARCGVLVHCVAGVSRSVTVTLAYLMQRHRLSLRDAFELVRSRKTDIAPNFHFMRQLHSFERDLGLHEHSASLSKVLEELGVREMRAPDSGVGAESARGGGGGGARGARGHRGGAGAGAGAGAGGAVGASPDSGIEFDRWSAARDTPQ</sequence>
<dbReference type="InterPro" id="IPR020422">
    <property type="entry name" value="TYR_PHOSPHATASE_DUAL_dom"/>
</dbReference>
<comment type="similarity">
    <text evidence="1">Belongs to the protein-tyrosine phosphatase family. Non-receptor class dual specificity subfamily.</text>
</comment>
<evidence type="ECO:0000259" key="6">
    <source>
        <dbReference type="PROSITE" id="PS50054"/>
    </source>
</evidence>
<name>A0A9N9QX92_9NEOP</name>
<dbReference type="InterPro" id="IPR036873">
    <property type="entry name" value="Rhodanese-like_dom_sf"/>
</dbReference>
<feature type="domain" description="Rhodanese" evidence="8">
    <location>
        <begin position="24"/>
        <end position="137"/>
    </location>
</feature>
<dbReference type="PROSITE" id="PS50054">
    <property type="entry name" value="TYR_PHOSPHATASE_DUAL"/>
    <property type="match status" value="1"/>
</dbReference>
<dbReference type="GO" id="GO:0008330">
    <property type="term" value="F:protein tyrosine/threonine phosphatase activity"/>
    <property type="evidence" value="ECO:0007669"/>
    <property type="project" value="TreeGrafter"/>
</dbReference>
<evidence type="ECO:0000256" key="5">
    <source>
        <dbReference type="SAM" id="MobiDB-lite"/>
    </source>
</evidence>
<dbReference type="Gene3D" id="3.40.250.10">
    <property type="entry name" value="Rhodanese-like domain"/>
    <property type="match status" value="1"/>
</dbReference>
<dbReference type="Proteomes" id="UP001153714">
    <property type="component" value="Chromosome 13"/>
</dbReference>
<dbReference type="InterPro" id="IPR001763">
    <property type="entry name" value="Rhodanese-like_dom"/>
</dbReference>
<evidence type="ECO:0000256" key="4">
    <source>
        <dbReference type="ARBA" id="ARBA00022912"/>
    </source>
</evidence>
<evidence type="ECO:0000313" key="9">
    <source>
        <dbReference type="EMBL" id="CAG9785221.1"/>
    </source>
</evidence>
<dbReference type="SMART" id="SM00450">
    <property type="entry name" value="RHOD"/>
    <property type="match status" value="1"/>
</dbReference>
<dbReference type="SUPFAM" id="SSF52799">
    <property type="entry name" value="(Phosphotyrosine protein) phosphatases II"/>
    <property type="match status" value="1"/>
</dbReference>
<dbReference type="PRINTS" id="PR01764">
    <property type="entry name" value="MAPKPHPHTASE"/>
</dbReference>
<dbReference type="InterPro" id="IPR000387">
    <property type="entry name" value="Tyr_Pase_dom"/>
</dbReference>
<feature type="region of interest" description="Disordered" evidence="5">
    <location>
        <begin position="350"/>
        <end position="411"/>
    </location>
</feature>
<dbReference type="PANTHER" id="PTHR10159:SF519">
    <property type="entry name" value="DUAL SPECIFICITY PROTEIN PHOSPHATASE MPK3"/>
    <property type="match status" value="1"/>
</dbReference>
<reference evidence="9" key="1">
    <citation type="submission" date="2021-12" db="EMBL/GenBank/DDBJ databases">
        <authorList>
            <person name="King R."/>
        </authorList>
    </citation>
    <scope>NUCLEOTIDE SEQUENCE</scope>
</reference>
<evidence type="ECO:0000256" key="1">
    <source>
        <dbReference type="ARBA" id="ARBA00008601"/>
    </source>
</evidence>
<evidence type="ECO:0000313" key="10">
    <source>
        <dbReference type="Proteomes" id="UP001153714"/>
    </source>
</evidence>
<dbReference type="AlphaFoldDB" id="A0A9N9QX92"/>
<dbReference type="PANTHER" id="PTHR10159">
    <property type="entry name" value="DUAL SPECIFICITY PROTEIN PHOSPHATASE"/>
    <property type="match status" value="1"/>
</dbReference>
<dbReference type="CDD" id="cd14566">
    <property type="entry name" value="DSP_MKP_classII"/>
    <property type="match status" value="1"/>
</dbReference>
<dbReference type="Gene3D" id="3.90.190.10">
    <property type="entry name" value="Protein tyrosine phosphatase superfamily"/>
    <property type="match status" value="1"/>
</dbReference>
<evidence type="ECO:0000259" key="7">
    <source>
        <dbReference type="PROSITE" id="PS50056"/>
    </source>
</evidence>
<accession>A0A9N9QX92</accession>
<protein>
    <recommendedName>
        <fullName evidence="2">protein-tyrosine-phosphatase</fullName>
        <ecNumber evidence="2">3.1.3.48</ecNumber>
    </recommendedName>
</protein>
<keyword evidence="3" id="KW-0378">Hydrolase</keyword>
<reference evidence="9" key="2">
    <citation type="submission" date="2022-10" db="EMBL/GenBank/DDBJ databases">
        <authorList>
            <consortium name="ENA_rothamsted_submissions"/>
            <consortium name="culmorum"/>
            <person name="King R."/>
        </authorList>
    </citation>
    <scope>NUCLEOTIDE SEQUENCE</scope>
</reference>
<dbReference type="EMBL" id="OU893344">
    <property type="protein sequence ID" value="CAG9785221.1"/>
    <property type="molecule type" value="Genomic_DNA"/>
</dbReference>
<feature type="domain" description="Tyrosine-protein phosphatase" evidence="6">
    <location>
        <begin position="185"/>
        <end position="329"/>
    </location>
</feature>
<dbReference type="SMART" id="SM00195">
    <property type="entry name" value="DSPc"/>
    <property type="match status" value="1"/>
</dbReference>
<dbReference type="InterPro" id="IPR008343">
    <property type="entry name" value="MKP"/>
</dbReference>
<gene>
    <name evidence="9" type="ORF">DIATSA_LOCUS3270</name>
</gene>
<dbReference type="InterPro" id="IPR029021">
    <property type="entry name" value="Prot-tyrosine_phosphatase-like"/>
</dbReference>
<dbReference type="GO" id="GO:0043409">
    <property type="term" value="P:negative regulation of MAPK cascade"/>
    <property type="evidence" value="ECO:0007669"/>
    <property type="project" value="TreeGrafter"/>
</dbReference>
<dbReference type="OrthoDB" id="165342at2759"/>
<dbReference type="PROSITE" id="PS50056">
    <property type="entry name" value="TYR_PHOSPHATASE_2"/>
    <property type="match status" value="1"/>
</dbReference>
<feature type="compositionally biased region" description="Basic and acidic residues" evidence="5">
    <location>
        <begin position="399"/>
        <end position="411"/>
    </location>
</feature>
<dbReference type="GO" id="GO:0017017">
    <property type="term" value="F:MAP kinase tyrosine/serine/threonine phosphatase activity"/>
    <property type="evidence" value="ECO:0007669"/>
    <property type="project" value="InterPro"/>
</dbReference>
<dbReference type="PROSITE" id="PS50206">
    <property type="entry name" value="RHODANESE_3"/>
    <property type="match status" value="1"/>
</dbReference>
<evidence type="ECO:0000256" key="2">
    <source>
        <dbReference type="ARBA" id="ARBA00013064"/>
    </source>
</evidence>
<dbReference type="FunFam" id="3.40.250.10:FF:000054">
    <property type="entry name" value="Dual specificity phosphatase 9"/>
    <property type="match status" value="1"/>
</dbReference>
<dbReference type="EC" id="3.1.3.48" evidence="2"/>
<feature type="compositionally biased region" description="Gly residues" evidence="5">
    <location>
        <begin position="361"/>
        <end position="390"/>
    </location>
</feature>